<dbReference type="Proteomes" id="UP001345013">
    <property type="component" value="Unassembled WGS sequence"/>
</dbReference>
<name>A0ABR0KIE7_9EURO</name>
<accession>A0ABR0KIE7</accession>
<feature type="transmembrane region" description="Helical" evidence="3">
    <location>
        <begin position="222"/>
        <end position="244"/>
    </location>
</feature>
<dbReference type="Pfam" id="PF00501">
    <property type="entry name" value="AMP-binding"/>
    <property type="match status" value="1"/>
</dbReference>
<dbReference type="InterPro" id="IPR042099">
    <property type="entry name" value="ANL_N_sf"/>
</dbReference>
<reference evidence="5 6" key="1">
    <citation type="submission" date="2023-08" db="EMBL/GenBank/DDBJ databases">
        <title>Black Yeasts Isolated from many extreme environments.</title>
        <authorList>
            <person name="Coleine C."/>
            <person name="Stajich J.E."/>
            <person name="Selbmann L."/>
        </authorList>
    </citation>
    <scope>NUCLEOTIDE SEQUENCE [LARGE SCALE GENOMIC DNA]</scope>
    <source>
        <strain evidence="5 6">CCFEE 5885</strain>
    </source>
</reference>
<sequence length="266" mass="28100">MATLSSCLHPDPAEPAIIVSGKDAKTVSHSLLAENVSQVQQALESRGMRTGKRVALLLSNPHLLTVAFLSLTLNSCIAAPLNYNFKGPEFESYYRDLNADLVIIDEAQLAKSGAALMAARTLNIPIATVSVSSDSSKGPVVQINFLDDPTSGSGKPDLNELASNGSANLDGSTSALLLHTSGTTGRPKSVLLTHKNLTTSIRNIVSHYSFAPSDRTPVIMPLFHIHGIVAALLTPLFVGSAVIFPPTPTSGLRPNFLRDAAEYACT</sequence>
<feature type="transmembrane region" description="Helical" evidence="3">
    <location>
        <begin position="63"/>
        <end position="85"/>
    </location>
</feature>
<keyword evidence="2" id="KW-0436">Ligase</keyword>
<protein>
    <recommendedName>
        <fullName evidence="4">AMP-dependent synthetase/ligase domain-containing protein</fullName>
    </recommendedName>
</protein>
<dbReference type="InterPro" id="IPR020845">
    <property type="entry name" value="AMP-binding_CS"/>
</dbReference>
<evidence type="ECO:0000256" key="3">
    <source>
        <dbReference type="SAM" id="Phobius"/>
    </source>
</evidence>
<gene>
    <name evidence="5" type="ORF">LTR24_002284</name>
</gene>
<dbReference type="Gene3D" id="3.40.50.12780">
    <property type="entry name" value="N-terminal domain of ligase-like"/>
    <property type="match status" value="1"/>
</dbReference>
<comment type="similarity">
    <text evidence="1">Belongs to the ATP-dependent AMP-binding enzyme family.</text>
</comment>
<evidence type="ECO:0000256" key="1">
    <source>
        <dbReference type="ARBA" id="ARBA00006432"/>
    </source>
</evidence>
<proteinExistence type="inferred from homology"/>
<evidence type="ECO:0000313" key="6">
    <source>
        <dbReference type="Proteomes" id="UP001345013"/>
    </source>
</evidence>
<dbReference type="InterPro" id="IPR000873">
    <property type="entry name" value="AMP-dep_synth/lig_dom"/>
</dbReference>
<evidence type="ECO:0000259" key="4">
    <source>
        <dbReference type="Pfam" id="PF00501"/>
    </source>
</evidence>
<keyword evidence="3" id="KW-0472">Membrane</keyword>
<dbReference type="EMBL" id="JAVRRG010000019">
    <property type="protein sequence ID" value="KAK5097237.1"/>
    <property type="molecule type" value="Genomic_DNA"/>
</dbReference>
<evidence type="ECO:0000256" key="2">
    <source>
        <dbReference type="ARBA" id="ARBA00022598"/>
    </source>
</evidence>
<feature type="domain" description="AMP-dependent synthetase/ligase" evidence="4">
    <location>
        <begin position="12"/>
        <end position="266"/>
    </location>
</feature>
<organism evidence="5 6">
    <name type="scientific">Lithohypha guttulata</name>
    <dbReference type="NCBI Taxonomy" id="1690604"/>
    <lineage>
        <taxon>Eukaryota</taxon>
        <taxon>Fungi</taxon>
        <taxon>Dikarya</taxon>
        <taxon>Ascomycota</taxon>
        <taxon>Pezizomycotina</taxon>
        <taxon>Eurotiomycetes</taxon>
        <taxon>Chaetothyriomycetidae</taxon>
        <taxon>Chaetothyriales</taxon>
        <taxon>Trichomeriaceae</taxon>
        <taxon>Lithohypha</taxon>
    </lineage>
</organism>
<keyword evidence="3" id="KW-1133">Transmembrane helix</keyword>
<comment type="caution">
    <text evidence="5">The sequence shown here is derived from an EMBL/GenBank/DDBJ whole genome shotgun (WGS) entry which is preliminary data.</text>
</comment>
<dbReference type="PROSITE" id="PS00455">
    <property type="entry name" value="AMP_BINDING"/>
    <property type="match status" value="1"/>
</dbReference>
<keyword evidence="6" id="KW-1185">Reference proteome</keyword>
<dbReference type="SUPFAM" id="SSF56801">
    <property type="entry name" value="Acetyl-CoA synthetase-like"/>
    <property type="match status" value="1"/>
</dbReference>
<evidence type="ECO:0000313" key="5">
    <source>
        <dbReference type="EMBL" id="KAK5097237.1"/>
    </source>
</evidence>
<dbReference type="PANTHER" id="PTHR43201">
    <property type="entry name" value="ACYL-COA SYNTHETASE"/>
    <property type="match status" value="1"/>
</dbReference>
<keyword evidence="3" id="KW-0812">Transmembrane</keyword>
<dbReference type="PANTHER" id="PTHR43201:SF5">
    <property type="entry name" value="MEDIUM-CHAIN ACYL-COA LIGASE ACSF2, MITOCHONDRIAL"/>
    <property type="match status" value="1"/>
</dbReference>